<organism evidence="2">
    <name type="scientific">Clostridium perfringens</name>
    <dbReference type="NCBI Taxonomy" id="1502"/>
    <lineage>
        <taxon>Bacteria</taxon>
        <taxon>Bacillati</taxon>
        <taxon>Bacillota</taxon>
        <taxon>Clostridia</taxon>
        <taxon>Eubacteriales</taxon>
        <taxon>Clostridiaceae</taxon>
        <taxon>Clostridium</taxon>
    </lineage>
</organism>
<name>A0A4Y5T4M0_CLOPF</name>
<feature type="transmembrane region" description="Helical" evidence="1">
    <location>
        <begin position="288"/>
        <end position="308"/>
    </location>
</feature>
<feature type="transmembrane region" description="Helical" evidence="1">
    <location>
        <begin position="209"/>
        <end position="230"/>
    </location>
</feature>
<feature type="transmembrane region" description="Helical" evidence="1">
    <location>
        <begin position="20"/>
        <end position="39"/>
    </location>
</feature>
<sequence>MNNLFLNIKNEFKYQYYSKYIIGLILILFTLICFNFISLRNSIFSNYELFNKTALEYKNENLNIEEALKEPVNIVDLGNEGNIIDNVLRYDFENLLKSIDNIKPSKITSQMLSYLSFIFFPIIFGIYGVLISNYDLKFRTLKLRLLFTDIKAYILSKVISISVVSIVVLFILMLVSAVISYFLYGNISSNPELSKFINISIPLNNSKNILIQILFSLFIILLFSNLGFCIGILTRNVLTSSLIICMYILIIPNLGKYDLKNTLIGIGNKLFEFSSNFQLASPIGSLTFINYFILFFIFILSILLPIIIENKRSHYI</sequence>
<evidence type="ECO:0008006" key="3">
    <source>
        <dbReference type="Google" id="ProtNLM"/>
    </source>
</evidence>
<accession>A0A4Y5T4M0</accession>
<evidence type="ECO:0000313" key="2">
    <source>
        <dbReference type="EMBL" id="QDB01009.1"/>
    </source>
</evidence>
<keyword evidence="1" id="KW-0812">Transmembrane</keyword>
<evidence type="ECO:0000256" key="1">
    <source>
        <dbReference type="SAM" id="Phobius"/>
    </source>
</evidence>
<protein>
    <recommendedName>
        <fullName evidence="3">ABC transporter permease</fullName>
    </recommendedName>
</protein>
<feature type="transmembrane region" description="Helical" evidence="1">
    <location>
        <begin position="237"/>
        <end position="255"/>
    </location>
</feature>
<keyword evidence="1" id="KW-1133">Transmembrane helix</keyword>
<feature type="transmembrane region" description="Helical" evidence="1">
    <location>
        <begin position="152"/>
        <end position="184"/>
    </location>
</feature>
<dbReference type="RefSeq" id="WP_114650603.1">
    <property type="nucleotide sequence ID" value="NZ_JBCAMV010000001.1"/>
</dbReference>
<feature type="transmembrane region" description="Helical" evidence="1">
    <location>
        <begin position="111"/>
        <end position="131"/>
    </location>
</feature>
<reference evidence="2" key="1">
    <citation type="journal article" date="2019" name="Pathogens">
        <title>In silico Identification of Novel Toxin Homologs and Associated Mobile Genetic Elements in Clostridium perfringens.</title>
        <authorList>
            <person name="Lacey J.A."/>
            <person name="Johanesen P.A."/>
            <person name="Lyras D."/>
            <person name="Moore R.J."/>
        </authorList>
    </citation>
    <scope>NUCLEOTIDE SEQUENCE</scope>
    <source>
        <strain evidence="2">NCTC3182</strain>
    </source>
</reference>
<dbReference type="AlphaFoldDB" id="A0A4Y5T4M0"/>
<proteinExistence type="predicted"/>
<keyword evidence="1" id="KW-0472">Membrane</keyword>
<dbReference type="EMBL" id="MK285058">
    <property type="protein sequence ID" value="QDB01009.1"/>
    <property type="molecule type" value="Genomic_DNA"/>
</dbReference>